<dbReference type="Gene3D" id="2.60.120.1440">
    <property type="match status" value="1"/>
</dbReference>
<proteinExistence type="predicted"/>
<evidence type="ECO:0000313" key="1">
    <source>
        <dbReference type="EMBL" id="CUV08369.1"/>
    </source>
</evidence>
<sequence>MKIRPLTRLIFFSWFTIVIGFSRSENIALCTETHGVVQRKGNVRNGIVRKGDPIYHGDKLITGEDGFVSFMNIYEKTIVKVYENSFVKVLSNRKSRFSRSELALFGGKVIVEMDEQNDRDFVLRSPSAIATASGTHFLTEYRDELLYNNLSYCIFTVLTGKMEVENIKSGHSIFMDQGETVISTREGKFLLLDTFRDNSGIANTLMEAN</sequence>
<organism evidence="1">
    <name type="scientific">hydrothermal vent metagenome</name>
    <dbReference type="NCBI Taxonomy" id="652676"/>
    <lineage>
        <taxon>unclassified sequences</taxon>
        <taxon>metagenomes</taxon>
        <taxon>ecological metagenomes</taxon>
    </lineage>
</organism>
<accession>A0A160VEX0</accession>
<gene>
    <name evidence="1" type="ORF">MGWOODY_Mmi2098</name>
</gene>
<protein>
    <submittedName>
        <fullName evidence="1">Uncharacterized protein</fullName>
    </submittedName>
</protein>
<name>A0A160VEX0_9ZZZZ</name>
<reference evidence="1" key="1">
    <citation type="submission" date="2015-10" db="EMBL/GenBank/DDBJ databases">
        <authorList>
            <person name="Gilbert D.G."/>
        </authorList>
    </citation>
    <scope>NUCLEOTIDE SEQUENCE</scope>
</reference>
<dbReference type="AlphaFoldDB" id="A0A160VEX0"/>
<dbReference type="EMBL" id="FAXC01000047">
    <property type="protein sequence ID" value="CUV08369.1"/>
    <property type="molecule type" value="Genomic_DNA"/>
</dbReference>